<evidence type="ECO:0000256" key="6">
    <source>
        <dbReference type="ARBA" id="ARBA00023136"/>
    </source>
</evidence>
<protein>
    <submittedName>
        <fullName evidence="10">Aquaporin</fullName>
    </submittedName>
</protein>
<dbReference type="EMBL" id="CP152276">
    <property type="protein sequence ID" value="XAE44670.1"/>
    <property type="molecule type" value="Genomic_DNA"/>
</dbReference>
<name>A0ABZ3DAE1_9PROT</name>
<feature type="transmembrane region" description="Helical" evidence="9">
    <location>
        <begin position="94"/>
        <end position="113"/>
    </location>
</feature>
<dbReference type="PANTHER" id="PTHR43829">
    <property type="entry name" value="AQUAPORIN OR AQUAGLYCEROPORIN RELATED"/>
    <property type="match status" value="1"/>
</dbReference>
<dbReference type="InterPro" id="IPR050363">
    <property type="entry name" value="MIP/Aquaporin"/>
</dbReference>
<dbReference type="InterPro" id="IPR023271">
    <property type="entry name" value="Aquaporin-like"/>
</dbReference>
<feature type="transmembrane region" description="Helical" evidence="9">
    <location>
        <begin position="185"/>
        <end position="208"/>
    </location>
</feature>
<gene>
    <name evidence="10" type="ORF">AAC691_09730</name>
</gene>
<dbReference type="PANTHER" id="PTHR43829:SF9">
    <property type="entry name" value="AQUAPORIN-9"/>
    <property type="match status" value="1"/>
</dbReference>
<accession>A0ABZ3DAE1</accession>
<dbReference type="PRINTS" id="PR00783">
    <property type="entry name" value="MINTRINSICP"/>
</dbReference>
<evidence type="ECO:0000256" key="7">
    <source>
        <dbReference type="RuleBase" id="RU000477"/>
    </source>
</evidence>
<evidence type="ECO:0000313" key="10">
    <source>
        <dbReference type="EMBL" id="XAE44670.1"/>
    </source>
</evidence>
<dbReference type="InterPro" id="IPR000425">
    <property type="entry name" value="MIP"/>
</dbReference>
<organism evidence="10 11">
    <name type="scientific">Nguyenibacter vanlangensis</name>
    <dbReference type="NCBI Taxonomy" id="1216886"/>
    <lineage>
        <taxon>Bacteria</taxon>
        <taxon>Pseudomonadati</taxon>
        <taxon>Pseudomonadota</taxon>
        <taxon>Alphaproteobacteria</taxon>
        <taxon>Acetobacterales</taxon>
        <taxon>Acetobacteraceae</taxon>
        <taxon>Nguyenibacter</taxon>
    </lineage>
</organism>
<feature type="transmembrane region" description="Helical" evidence="9">
    <location>
        <begin position="260"/>
        <end position="278"/>
    </location>
</feature>
<evidence type="ECO:0000256" key="9">
    <source>
        <dbReference type="SAM" id="Phobius"/>
    </source>
</evidence>
<reference evidence="10 11" key="1">
    <citation type="submission" date="2024-04" db="EMBL/GenBank/DDBJ databases">
        <title>Complete genome sequence of Nguyenibacter vanlangesis HBCM-1154, a strain capable of nitrogen fixation, IAA production, and phosphorus solubilization isolated from sugarcane soil.</title>
        <authorList>
            <person name="MY HANH P."/>
        </authorList>
    </citation>
    <scope>NUCLEOTIDE SEQUENCE [LARGE SCALE GENOMIC DNA]</scope>
    <source>
        <strain evidence="10 11">HBCM 1154</strain>
    </source>
</reference>
<evidence type="ECO:0000313" key="11">
    <source>
        <dbReference type="Proteomes" id="UP001449795"/>
    </source>
</evidence>
<evidence type="ECO:0000256" key="4">
    <source>
        <dbReference type="ARBA" id="ARBA00022692"/>
    </source>
</evidence>
<feature type="transmembrane region" description="Helical" evidence="9">
    <location>
        <begin position="143"/>
        <end position="165"/>
    </location>
</feature>
<keyword evidence="3 7" id="KW-0813">Transport</keyword>
<comment type="similarity">
    <text evidence="2 7">Belongs to the MIP/aquaporin (TC 1.A.8) family.</text>
</comment>
<feature type="region of interest" description="Disordered" evidence="8">
    <location>
        <begin position="1"/>
        <end position="44"/>
    </location>
</feature>
<keyword evidence="11" id="KW-1185">Reference proteome</keyword>
<keyword evidence="4 7" id="KW-0812">Transmembrane</keyword>
<keyword evidence="5 9" id="KW-1133">Transmembrane helix</keyword>
<evidence type="ECO:0000256" key="1">
    <source>
        <dbReference type="ARBA" id="ARBA00004141"/>
    </source>
</evidence>
<keyword evidence="6 9" id="KW-0472">Membrane</keyword>
<dbReference type="Pfam" id="PF00230">
    <property type="entry name" value="MIP"/>
    <property type="match status" value="1"/>
</dbReference>
<dbReference type="Proteomes" id="UP001449795">
    <property type="component" value="Chromosome"/>
</dbReference>
<evidence type="ECO:0000256" key="5">
    <source>
        <dbReference type="ARBA" id="ARBA00022989"/>
    </source>
</evidence>
<dbReference type="RefSeq" id="WP_342629895.1">
    <property type="nucleotide sequence ID" value="NZ_CP152276.1"/>
</dbReference>
<comment type="subcellular location">
    <subcellularLocation>
        <location evidence="1">Membrane</location>
        <topology evidence="1">Multi-pass membrane protein</topology>
    </subcellularLocation>
</comment>
<feature type="transmembrane region" description="Helical" evidence="9">
    <location>
        <begin position="53"/>
        <end position="74"/>
    </location>
</feature>
<proteinExistence type="inferred from homology"/>
<dbReference type="SUPFAM" id="SSF81338">
    <property type="entry name" value="Aquaporin-like"/>
    <property type="match status" value="1"/>
</dbReference>
<feature type="compositionally biased region" description="Pro residues" evidence="8">
    <location>
        <begin position="8"/>
        <end position="22"/>
    </location>
</feature>
<evidence type="ECO:0000256" key="8">
    <source>
        <dbReference type="SAM" id="MobiDB-lite"/>
    </source>
</evidence>
<evidence type="ECO:0000256" key="3">
    <source>
        <dbReference type="ARBA" id="ARBA00022448"/>
    </source>
</evidence>
<sequence length="318" mass="33556">MDARPNLNPDPNPGPNPDPDAAPPAGDAALYPHPQDRPLAGAPHPGRLLHPRLYACECAGTMLLMLFGVTTNVLLGAGDSPVGRGLANHPALQVALQGLFFGMGGSLAALSPFGRVSGGHVSPSVSLAFALLGRLAWRDLLGYWAAQLAGAVLGTGLVALAGRAWPRLGAWAHATRFAATVPFDLVPLSWVFMGEVCTTALLITALLYTGGHAALRWATPLLAGPLFFALNPFEAWLSGDSTNLARSLGPAVFSGQWQDFWIYGAAPFCGVVSTVLMVRLGTFGAMHVHEARLAHFGHHGRVPFLLPPILLPWRRRGS</sequence>
<evidence type="ECO:0000256" key="2">
    <source>
        <dbReference type="ARBA" id="ARBA00006175"/>
    </source>
</evidence>
<dbReference type="Gene3D" id="1.20.1080.10">
    <property type="entry name" value="Glycerol uptake facilitator protein"/>
    <property type="match status" value="1"/>
</dbReference>